<dbReference type="Gene3D" id="3.20.20.80">
    <property type="entry name" value="Glycosidases"/>
    <property type="match status" value="1"/>
</dbReference>
<dbReference type="Pfam" id="PF01301">
    <property type="entry name" value="Glyco_hydro_35"/>
    <property type="match status" value="1"/>
</dbReference>
<comment type="caution">
    <text evidence="2">The sequence shown here is derived from an EMBL/GenBank/DDBJ whole genome shotgun (WGS) entry which is preliminary data.</text>
</comment>
<name>A0A3D9SA46_9BACL</name>
<dbReference type="InterPro" id="IPR031330">
    <property type="entry name" value="Gly_Hdrlase_35_cat"/>
</dbReference>
<feature type="domain" description="Glycoside hydrolase 35 catalytic" evidence="1">
    <location>
        <begin position="2"/>
        <end position="53"/>
    </location>
</feature>
<evidence type="ECO:0000313" key="2">
    <source>
        <dbReference type="EMBL" id="REE87409.1"/>
    </source>
</evidence>
<dbReference type="EMBL" id="QTTN01000009">
    <property type="protein sequence ID" value="REE87409.1"/>
    <property type="molecule type" value="Genomic_DNA"/>
</dbReference>
<keyword evidence="3" id="KW-1185">Reference proteome</keyword>
<dbReference type="AlphaFoldDB" id="A0A3D9SA46"/>
<dbReference type="SUPFAM" id="SSF51445">
    <property type="entry name" value="(Trans)glycosidases"/>
    <property type="match status" value="1"/>
</dbReference>
<dbReference type="Proteomes" id="UP000256304">
    <property type="component" value="Unassembled WGS sequence"/>
</dbReference>
<dbReference type="OrthoDB" id="9812555at2"/>
<dbReference type="InterPro" id="IPR017853">
    <property type="entry name" value="GH"/>
</dbReference>
<gene>
    <name evidence="2" type="ORF">A8990_10954</name>
</gene>
<sequence length="71" mass="8274">MYLAYLERWLDEITPMLAGAQITECGHTILWQVENEFGYGNKPYIMRLLDRARRLGIDVPIVPNSGHYYAE</sequence>
<proteinExistence type="predicted"/>
<accession>A0A3D9SA46</accession>
<evidence type="ECO:0000313" key="3">
    <source>
        <dbReference type="Proteomes" id="UP000256304"/>
    </source>
</evidence>
<evidence type="ECO:0000259" key="1">
    <source>
        <dbReference type="Pfam" id="PF01301"/>
    </source>
</evidence>
<reference evidence="2 3" key="1">
    <citation type="submission" date="2018-08" db="EMBL/GenBank/DDBJ databases">
        <title>Genomic Encyclopedia of Type Strains, Phase III (KMG-III): the genomes of soil and plant-associated and newly described type strains.</title>
        <authorList>
            <person name="Whitman W."/>
        </authorList>
    </citation>
    <scope>NUCLEOTIDE SEQUENCE [LARGE SCALE GENOMIC DNA]</scope>
    <source>
        <strain evidence="2 3">CGMCC 1.10966</strain>
    </source>
</reference>
<protein>
    <submittedName>
        <fullName evidence="2">Beta-galactosidase</fullName>
    </submittedName>
</protein>
<organism evidence="2 3">
    <name type="scientific">Paenibacillus taihuensis</name>
    <dbReference type="NCBI Taxonomy" id="1156355"/>
    <lineage>
        <taxon>Bacteria</taxon>
        <taxon>Bacillati</taxon>
        <taxon>Bacillota</taxon>
        <taxon>Bacilli</taxon>
        <taxon>Bacillales</taxon>
        <taxon>Paenibacillaceae</taxon>
        <taxon>Paenibacillus</taxon>
    </lineage>
</organism>